<accession>A0ABV9A6Q8</accession>
<dbReference type="PANTHER" id="PTHR33744:SF1">
    <property type="entry name" value="DNA-BINDING TRANSCRIPTIONAL ACTIVATOR ADER"/>
    <property type="match status" value="1"/>
</dbReference>
<reference evidence="6" key="1">
    <citation type="journal article" date="2019" name="Int. J. Syst. Evol. Microbiol.">
        <title>The Global Catalogue of Microorganisms (GCM) 10K type strain sequencing project: providing services to taxonomists for standard genome sequencing and annotation.</title>
        <authorList>
            <consortium name="The Broad Institute Genomics Platform"/>
            <consortium name="The Broad Institute Genome Sequencing Center for Infectious Disease"/>
            <person name="Wu L."/>
            <person name="Ma J."/>
        </authorList>
    </citation>
    <scope>NUCLEOTIDE SEQUENCE [LARGE SCALE GENOMIC DNA]</scope>
    <source>
        <strain evidence="6">CGMCC 4.7357</strain>
    </source>
</reference>
<dbReference type="Proteomes" id="UP001595997">
    <property type="component" value="Unassembled WGS sequence"/>
</dbReference>
<evidence type="ECO:0000259" key="3">
    <source>
        <dbReference type="Pfam" id="PF14361"/>
    </source>
</evidence>
<dbReference type="Pfam" id="PF13556">
    <property type="entry name" value="HTH_30"/>
    <property type="match status" value="1"/>
</dbReference>
<feature type="domain" description="PucR C-terminal helix-turn-helix" evidence="2">
    <location>
        <begin position="340"/>
        <end position="398"/>
    </location>
</feature>
<dbReference type="Pfam" id="PF14361">
    <property type="entry name" value="RsbRD_N"/>
    <property type="match status" value="1"/>
</dbReference>
<dbReference type="Gene3D" id="1.10.10.2840">
    <property type="entry name" value="PucR C-terminal helix-turn-helix domain"/>
    <property type="match status" value="1"/>
</dbReference>
<evidence type="ECO:0000256" key="1">
    <source>
        <dbReference type="ARBA" id="ARBA00006754"/>
    </source>
</evidence>
<dbReference type="InterPro" id="IPR025751">
    <property type="entry name" value="RsbRD_N_dom"/>
</dbReference>
<evidence type="ECO:0000259" key="2">
    <source>
        <dbReference type="Pfam" id="PF13556"/>
    </source>
</evidence>
<proteinExistence type="inferred from homology"/>
<sequence>MEPAALSPNALPDDVPGIIGAIRDELTGRFASAADDLAATTLRDDPAYAALITRTELSQRIHRNLCQALTAVTQHAQGLPIDLDDALSTGHRRVQQGLPLASLLHAYRRGGRLLWEVVTEVVAEREPEALPRLLPIVSVIWDVVEQITDAVAESYQQADAARAARDQVRRHALLDALLEGSGAAAGLASEAASLLGLPERARYAVVVLRADPAGRPPSSDAGFPGEASGVRILWRIRADGETGLVHLGDRPAETLRELLAPHAVRAGVSPVVGALSEVGRARWLAELALRTCGHTGPKTALLDERLPMALVAAQTELAGRLRTVVLGPVLSLPPDDCATLLNTLEIWLTSSGSMSAAAQRLYCHRNTVANRLRRLEQLTGRSLTDPARIVETSLALTAVQQLTRWHSADSLADRSTGSLRETFRQK</sequence>
<evidence type="ECO:0000313" key="5">
    <source>
        <dbReference type="EMBL" id="MFC4494694.1"/>
    </source>
</evidence>
<feature type="domain" description="CdaR GGDEF-like" evidence="4">
    <location>
        <begin position="188"/>
        <end position="290"/>
    </location>
</feature>
<dbReference type="InterPro" id="IPR025736">
    <property type="entry name" value="PucR_C-HTH_dom"/>
</dbReference>
<gene>
    <name evidence="5" type="ORF">ACFPA8_11185</name>
</gene>
<evidence type="ECO:0000313" key="6">
    <source>
        <dbReference type="Proteomes" id="UP001595997"/>
    </source>
</evidence>
<dbReference type="PANTHER" id="PTHR33744">
    <property type="entry name" value="CARBOHYDRATE DIACID REGULATOR"/>
    <property type="match status" value="1"/>
</dbReference>
<dbReference type="RefSeq" id="WP_386446144.1">
    <property type="nucleotide sequence ID" value="NZ_JBHSFH010000005.1"/>
</dbReference>
<dbReference type="EMBL" id="JBHSFH010000005">
    <property type="protein sequence ID" value="MFC4494694.1"/>
    <property type="molecule type" value="Genomic_DNA"/>
</dbReference>
<comment type="caution">
    <text evidence="5">The sequence shown here is derived from an EMBL/GenBank/DDBJ whole genome shotgun (WGS) entry which is preliminary data.</text>
</comment>
<dbReference type="Pfam" id="PF17853">
    <property type="entry name" value="GGDEF_2"/>
    <property type="match status" value="1"/>
</dbReference>
<evidence type="ECO:0000259" key="4">
    <source>
        <dbReference type="Pfam" id="PF17853"/>
    </source>
</evidence>
<organism evidence="5 6">
    <name type="scientific">Streptomyces ovatisporus</name>
    <dbReference type="NCBI Taxonomy" id="1128682"/>
    <lineage>
        <taxon>Bacteria</taxon>
        <taxon>Bacillati</taxon>
        <taxon>Actinomycetota</taxon>
        <taxon>Actinomycetes</taxon>
        <taxon>Kitasatosporales</taxon>
        <taxon>Streptomycetaceae</taxon>
        <taxon>Streptomyces</taxon>
    </lineage>
</organism>
<comment type="similarity">
    <text evidence="1">Belongs to the CdaR family.</text>
</comment>
<dbReference type="InterPro" id="IPR051448">
    <property type="entry name" value="CdaR-like_regulators"/>
</dbReference>
<protein>
    <submittedName>
        <fullName evidence="5">PucR family transcriptional regulator</fullName>
    </submittedName>
</protein>
<feature type="domain" description="RsbT co-antagonist protein RsbRD N-terminal" evidence="3">
    <location>
        <begin position="33"/>
        <end position="170"/>
    </location>
</feature>
<name>A0ABV9A6Q8_9ACTN</name>
<keyword evidence="6" id="KW-1185">Reference proteome</keyword>
<dbReference type="InterPro" id="IPR041522">
    <property type="entry name" value="CdaR_GGDEF"/>
</dbReference>
<dbReference type="InterPro" id="IPR042070">
    <property type="entry name" value="PucR_C-HTH_sf"/>
</dbReference>